<evidence type="ECO:0000256" key="1">
    <source>
        <dbReference type="ARBA" id="ARBA00022679"/>
    </source>
</evidence>
<keyword evidence="1 2" id="KW-0808">Transferase</keyword>
<sequence>MESPSVEIISDCFIKPISISEQSEKPVYFSPWDLLMISVNYIQKGLLFPLPKNQDFNMNTFLQDLKDSLSITLTHFHPLAARLTTVKKQNPPSLLVFMSHANSPGARFIHAKVNVTIDDVLTPKDVPVIVQSFFDHHKAIDYDGHEVSLLSVQVTELKDGVFIGCSVNHMVVDGSSFWHFFNSWSEVFNSKGINGKYSGFAPISRPPVIERWTPPGCGPILTLPFSREDEYIDRPYTPLLRERIFHISSDSLAKLKAKVNSECNTTKISSLQSLSAVVWRCITRARLFSKDQETGCRLATNNRGRLSPPISQDYFGNCIQAIKKLATAGELLDQSVGWAARRLHEAVVNHGDKEIREYVDSWVKSPYVYKMNLFFDANGIQMGSSPRFNMYGNEFGLGKGLAVLSGYANKFDGKVTLYEGREGGGSMDLEVCMLPENMDRFERDEEFMSLVDEKKAI</sequence>
<evidence type="ECO:0000313" key="2">
    <source>
        <dbReference type="EMBL" id="PWA54293.1"/>
    </source>
</evidence>
<protein>
    <submittedName>
        <fullName evidence="2">HXXXD-type acyl-transferase family protein</fullName>
    </submittedName>
</protein>
<organism evidence="2 3">
    <name type="scientific">Artemisia annua</name>
    <name type="common">Sweet wormwood</name>
    <dbReference type="NCBI Taxonomy" id="35608"/>
    <lineage>
        <taxon>Eukaryota</taxon>
        <taxon>Viridiplantae</taxon>
        <taxon>Streptophyta</taxon>
        <taxon>Embryophyta</taxon>
        <taxon>Tracheophyta</taxon>
        <taxon>Spermatophyta</taxon>
        <taxon>Magnoliopsida</taxon>
        <taxon>eudicotyledons</taxon>
        <taxon>Gunneridae</taxon>
        <taxon>Pentapetalae</taxon>
        <taxon>asterids</taxon>
        <taxon>campanulids</taxon>
        <taxon>Asterales</taxon>
        <taxon>Asteraceae</taxon>
        <taxon>Asteroideae</taxon>
        <taxon>Anthemideae</taxon>
        <taxon>Artemisiinae</taxon>
        <taxon>Artemisia</taxon>
    </lineage>
</organism>
<gene>
    <name evidence="2" type="ORF">CTI12_AA437390</name>
</gene>
<dbReference type="PANTHER" id="PTHR31896:SF12">
    <property type="entry name" value="HXXXD-TYPE ACYL-TRANSFERASE FAMILY PROTEIN"/>
    <property type="match status" value="1"/>
</dbReference>
<dbReference type="Pfam" id="PF02458">
    <property type="entry name" value="Transferase"/>
    <property type="match status" value="1"/>
</dbReference>
<dbReference type="InterPro" id="IPR023213">
    <property type="entry name" value="CAT-like_dom_sf"/>
</dbReference>
<dbReference type="EMBL" id="PKPP01007123">
    <property type="protein sequence ID" value="PWA54293.1"/>
    <property type="molecule type" value="Genomic_DNA"/>
</dbReference>
<accession>A0A2U1LZ70</accession>
<proteinExistence type="predicted"/>
<reference evidence="2 3" key="1">
    <citation type="journal article" date="2018" name="Mol. Plant">
        <title>The genome of Artemisia annua provides insight into the evolution of Asteraceae family and artemisinin biosynthesis.</title>
        <authorList>
            <person name="Shen Q."/>
            <person name="Zhang L."/>
            <person name="Liao Z."/>
            <person name="Wang S."/>
            <person name="Yan T."/>
            <person name="Shi P."/>
            <person name="Liu M."/>
            <person name="Fu X."/>
            <person name="Pan Q."/>
            <person name="Wang Y."/>
            <person name="Lv Z."/>
            <person name="Lu X."/>
            <person name="Zhang F."/>
            <person name="Jiang W."/>
            <person name="Ma Y."/>
            <person name="Chen M."/>
            <person name="Hao X."/>
            <person name="Li L."/>
            <person name="Tang Y."/>
            <person name="Lv G."/>
            <person name="Zhou Y."/>
            <person name="Sun X."/>
            <person name="Brodelius P.E."/>
            <person name="Rose J.K.C."/>
            <person name="Tang K."/>
        </authorList>
    </citation>
    <scope>NUCLEOTIDE SEQUENCE [LARGE SCALE GENOMIC DNA]</scope>
    <source>
        <strain evidence="3">cv. Huhao1</strain>
        <tissue evidence="2">Leaf</tissue>
    </source>
</reference>
<dbReference type="Proteomes" id="UP000245207">
    <property type="component" value="Unassembled WGS sequence"/>
</dbReference>
<name>A0A2U1LZ70_ARTAN</name>
<dbReference type="Gene3D" id="3.30.559.10">
    <property type="entry name" value="Chloramphenicol acetyltransferase-like domain"/>
    <property type="match status" value="2"/>
</dbReference>
<dbReference type="InterPro" id="IPR051283">
    <property type="entry name" value="Sec_Metabolite_Acyltrans"/>
</dbReference>
<dbReference type="GO" id="GO:0016740">
    <property type="term" value="F:transferase activity"/>
    <property type="evidence" value="ECO:0007669"/>
    <property type="project" value="UniProtKB-KW"/>
</dbReference>
<dbReference type="STRING" id="35608.A0A2U1LZ70"/>
<dbReference type="PANTHER" id="PTHR31896">
    <property type="entry name" value="FAMILY REGULATORY PROTEIN, PUTATIVE (AFU_ORTHOLOGUE AFUA_3G14730)-RELATED"/>
    <property type="match status" value="1"/>
</dbReference>
<evidence type="ECO:0000313" key="3">
    <source>
        <dbReference type="Proteomes" id="UP000245207"/>
    </source>
</evidence>
<dbReference type="OrthoDB" id="1862401at2759"/>
<keyword evidence="3" id="KW-1185">Reference proteome</keyword>
<dbReference type="AlphaFoldDB" id="A0A2U1LZ70"/>
<comment type="caution">
    <text evidence="2">The sequence shown here is derived from an EMBL/GenBank/DDBJ whole genome shotgun (WGS) entry which is preliminary data.</text>
</comment>